<dbReference type="PANTHER" id="PTHR48200">
    <property type="entry name" value="PROTEIN, PUTATIVE-RELATED"/>
    <property type="match status" value="1"/>
</dbReference>
<comment type="caution">
    <text evidence="2">The sequence shown here is derived from an EMBL/GenBank/DDBJ whole genome shotgun (WGS) entry which is preliminary data.</text>
</comment>
<dbReference type="PANTHER" id="PTHR48200:SF1">
    <property type="entry name" value="AMINOTRANSFERASE-LIKE PLANT MOBILE DOMAIN-CONTAINING PROTEIN"/>
    <property type="match status" value="1"/>
</dbReference>
<evidence type="ECO:0000259" key="1">
    <source>
        <dbReference type="Pfam" id="PF24924"/>
    </source>
</evidence>
<feature type="non-terminal residue" evidence="2">
    <location>
        <position position="1"/>
    </location>
</feature>
<feature type="domain" description="DUF7745" evidence="1">
    <location>
        <begin position="8"/>
        <end position="93"/>
    </location>
</feature>
<dbReference type="InterPro" id="IPR056647">
    <property type="entry name" value="DUF7745"/>
</dbReference>
<accession>A0A7J8TE51</accession>
<gene>
    <name evidence="2" type="ORF">Godav_025514</name>
</gene>
<sequence>DLILAHPDTKKRVEVFALSIYGLVIFPKALGHIDDAVSDLFDQIDKNVTPVPVILVETFRSLSACWRVGEDRFIGCAQLLLAWFYSHFWKVENVSYQVFSENYSLLKEFTAIPKRDNISEEKWIAILQRAVGYGALAVLRQYRSRKFIPTTQWLAQCEFAYKCDNYKKKVREISNTWNQSHKMKSFAANPVVTFKYYWWWGKRVNDNVSISSQENTQPIEEHLQVIPSELEIIKQDFEKRSSELGKKIE</sequence>
<dbReference type="EMBL" id="JABFAC010245842">
    <property type="protein sequence ID" value="MBA0636423.1"/>
    <property type="molecule type" value="Genomic_DNA"/>
</dbReference>
<proteinExistence type="predicted"/>
<evidence type="ECO:0000313" key="3">
    <source>
        <dbReference type="Proteomes" id="UP000593561"/>
    </source>
</evidence>
<dbReference type="Pfam" id="PF24924">
    <property type="entry name" value="DUF7745"/>
    <property type="match status" value="1"/>
</dbReference>
<name>A0A7J8TE51_GOSDV</name>
<evidence type="ECO:0000313" key="2">
    <source>
        <dbReference type="EMBL" id="MBA0636423.1"/>
    </source>
</evidence>
<keyword evidence="3" id="KW-1185">Reference proteome</keyword>
<organism evidence="2 3">
    <name type="scientific">Gossypium davidsonii</name>
    <name type="common">Davidson's cotton</name>
    <name type="synonym">Gossypium klotzschianum subsp. davidsonii</name>
    <dbReference type="NCBI Taxonomy" id="34287"/>
    <lineage>
        <taxon>Eukaryota</taxon>
        <taxon>Viridiplantae</taxon>
        <taxon>Streptophyta</taxon>
        <taxon>Embryophyta</taxon>
        <taxon>Tracheophyta</taxon>
        <taxon>Spermatophyta</taxon>
        <taxon>Magnoliopsida</taxon>
        <taxon>eudicotyledons</taxon>
        <taxon>Gunneridae</taxon>
        <taxon>Pentapetalae</taxon>
        <taxon>rosids</taxon>
        <taxon>malvids</taxon>
        <taxon>Malvales</taxon>
        <taxon>Malvaceae</taxon>
        <taxon>Malvoideae</taxon>
        <taxon>Gossypium</taxon>
    </lineage>
</organism>
<dbReference type="Proteomes" id="UP000593561">
    <property type="component" value="Unassembled WGS sequence"/>
</dbReference>
<reference evidence="2 3" key="1">
    <citation type="journal article" date="2019" name="Genome Biol. Evol.">
        <title>Insights into the evolution of the New World diploid cottons (Gossypium, subgenus Houzingenia) based on genome sequencing.</title>
        <authorList>
            <person name="Grover C.E."/>
            <person name="Arick M.A. 2nd"/>
            <person name="Thrash A."/>
            <person name="Conover J.L."/>
            <person name="Sanders W.S."/>
            <person name="Peterson D.G."/>
            <person name="Frelichowski J.E."/>
            <person name="Scheffler J.A."/>
            <person name="Scheffler B.E."/>
            <person name="Wendel J.F."/>
        </authorList>
    </citation>
    <scope>NUCLEOTIDE SEQUENCE [LARGE SCALE GENOMIC DNA]</scope>
    <source>
        <strain evidence="2">27</strain>
        <tissue evidence="2">Leaf</tissue>
    </source>
</reference>
<dbReference type="AlphaFoldDB" id="A0A7J8TE51"/>
<protein>
    <recommendedName>
        <fullName evidence="1">DUF7745 domain-containing protein</fullName>
    </recommendedName>
</protein>